<dbReference type="InterPro" id="IPR001296">
    <property type="entry name" value="Glyco_trans_1"/>
</dbReference>
<evidence type="ECO:0000313" key="4">
    <source>
        <dbReference type="Proteomes" id="UP001210339"/>
    </source>
</evidence>
<dbReference type="PANTHER" id="PTHR45947">
    <property type="entry name" value="SULFOQUINOVOSYL TRANSFERASE SQD2"/>
    <property type="match status" value="1"/>
</dbReference>
<dbReference type="PANTHER" id="PTHR45947:SF3">
    <property type="entry name" value="SULFOQUINOVOSYL TRANSFERASE SQD2"/>
    <property type="match status" value="1"/>
</dbReference>
<evidence type="ECO:0000259" key="2">
    <source>
        <dbReference type="Pfam" id="PF13439"/>
    </source>
</evidence>
<feature type="domain" description="Glycosyl transferase family 1" evidence="1">
    <location>
        <begin position="155"/>
        <end position="296"/>
    </location>
</feature>
<dbReference type="Pfam" id="PF13439">
    <property type="entry name" value="Glyco_transf_4"/>
    <property type="match status" value="1"/>
</dbReference>
<evidence type="ECO:0000259" key="1">
    <source>
        <dbReference type="Pfam" id="PF00534"/>
    </source>
</evidence>
<dbReference type="Proteomes" id="UP001210339">
    <property type="component" value="Chromosome"/>
</dbReference>
<proteinExistence type="predicted"/>
<organism evidence="3 4">
    <name type="scientific">Peptoniphilus equinus</name>
    <dbReference type="NCBI Taxonomy" id="3016343"/>
    <lineage>
        <taxon>Bacteria</taxon>
        <taxon>Bacillati</taxon>
        <taxon>Bacillota</taxon>
        <taxon>Tissierellia</taxon>
        <taxon>Tissierellales</taxon>
        <taxon>Peptoniphilaceae</taxon>
        <taxon>Peptoniphilus</taxon>
    </lineage>
</organism>
<evidence type="ECO:0000313" key="3">
    <source>
        <dbReference type="EMBL" id="WBW50458.1"/>
    </source>
</evidence>
<dbReference type="InterPro" id="IPR028098">
    <property type="entry name" value="Glyco_trans_4-like_N"/>
</dbReference>
<reference evidence="3 4" key="1">
    <citation type="submission" date="2023-01" db="EMBL/GenBank/DDBJ databases">
        <authorList>
            <person name="Lee S.H."/>
            <person name="Jung H.S."/>
            <person name="Yun J.U."/>
        </authorList>
    </citation>
    <scope>NUCLEOTIDE SEQUENCE [LARGE SCALE GENOMIC DNA]</scope>
    <source>
        <strain evidence="3 4">CBA3646</strain>
    </source>
</reference>
<protein>
    <submittedName>
        <fullName evidence="3">Glycosyltransferase family 4 protein</fullName>
    </submittedName>
</protein>
<dbReference type="EMBL" id="CP115667">
    <property type="protein sequence ID" value="WBW50458.1"/>
    <property type="molecule type" value="Genomic_DNA"/>
</dbReference>
<sequence>MKILLYKEDYELVKDSGVGKAIVHQERALQAAGVHYTTDVHDTFDLVHINTVLPKTKAFVRRIKSQVPVVIHAHSTMEDFKDSFMFSNQVAPLFKHWLIHHYNQADRLITPTNYAKSILESYKLRPKITVVSNGIDLNFWKTQEGDREKFDAIYHTAGKKVVISVGLYIKRKGILDFVNMAKAFPDVEFIWFGYTNPNLLPPDIKQAVQTQLANLQFPGYVSSEDLRLAYSSCDLYVFPTYEETEGIVLLEALATDARVLLRDIPIYRELQDGVHVYKAKDAQAFHDKLAAFLAGKLPPTEYAGHELVADKSIEAVGAQLKTIYQEVLDDWH</sequence>
<dbReference type="RefSeq" id="WP_271191990.1">
    <property type="nucleotide sequence ID" value="NZ_CP115667.1"/>
</dbReference>
<keyword evidence="4" id="KW-1185">Reference proteome</keyword>
<dbReference type="SUPFAM" id="SSF53756">
    <property type="entry name" value="UDP-Glycosyltransferase/glycogen phosphorylase"/>
    <property type="match status" value="1"/>
</dbReference>
<feature type="domain" description="Glycosyltransferase subfamily 4-like N-terminal" evidence="2">
    <location>
        <begin position="44"/>
        <end position="138"/>
    </location>
</feature>
<dbReference type="Pfam" id="PF00534">
    <property type="entry name" value="Glycos_transf_1"/>
    <property type="match status" value="1"/>
</dbReference>
<accession>A0ABY7QX10</accession>
<dbReference type="CDD" id="cd03801">
    <property type="entry name" value="GT4_PimA-like"/>
    <property type="match status" value="1"/>
</dbReference>
<name>A0ABY7QX10_9FIRM</name>
<dbReference type="InterPro" id="IPR050194">
    <property type="entry name" value="Glycosyltransferase_grp1"/>
</dbReference>
<dbReference type="Gene3D" id="3.40.50.2000">
    <property type="entry name" value="Glycogen Phosphorylase B"/>
    <property type="match status" value="2"/>
</dbReference>
<gene>
    <name evidence="3" type="ORF">O6R05_02635</name>
</gene>